<protein>
    <submittedName>
        <fullName evidence="2">Carnitinyl-CoA dehydratase</fullName>
    </submittedName>
</protein>
<dbReference type="Pfam" id="PF00378">
    <property type="entry name" value="ECH_1"/>
    <property type="match status" value="1"/>
</dbReference>
<evidence type="ECO:0000256" key="1">
    <source>
        <dbReference type="ARBA" id="ARBA00023239"/>
    </source>
</evidence>
<dbReference type="EMBL" id="LHPM01000012">
    <property type="protein sequence ID" value="OAL66766.1"/>
    <property type="molecule type" value="Genomic_DNA"/>
</dbReference>
<name>A0A178F428_TRIRU</name>
<comment type="caution">
    <text evidence="2">The sequence shown here is derived from an EMBL/GenBank/DDBJ whole genome shotgun (WGS) entry which is preliminary data.</text>
</comment>
<accession>A0A178F428</accession>
<organism evidence="2 3">
    <name type="scientific">Trichophyton rubrum</name>
    <name type="common">Athlete's foot fungus</name>
    <name type="synonym">Epidermophyton rubrum</name>
    <dbReference type="NCBI Taxonomy" id="5551"/>
    <lineage>
        <taxon>Eukaryota</taxon>
        <taxon>Fungi</taxon>
        <taxon>Dikarya</taxon>
        <taxon>Ascomycota</taxon>
        <taxon>Pezizomycotina</taxon>
        <taxon>Eurotiomycetes</taxon>
        <taxon>Eurotiomycetidae</taxon>
        <taxon>Onygenales</taxon>
        <taxon>Arthrodermataceae</taxon>
        <taxon>Trichophyton</taxon>
    </lineage>
</organism>
<dbReference type="InterPro" id="IPR001753">
    <property type="entry name" value="Enoyl-CoA_hydra/iso"/>
</dbReference>
<dbReference type="CDD" id="cd06558">
    <property type="entry name" value="crotonase-like"/>
    <property type="match status" value="1"/>
</dbReference>
<dbReference type="VEuPathDB" id="FungiDB:TERG_04389"/>
<dbReference type="InterPro" id="IPR029045">
    <property type="entry name" value="ClpP/crotonase-like_dom_sf"/>
</dbReference>
<sequence length="347" mass="37909">MTAHELDIVLVEDGRPLKRRSLSNSALFDLFHIRPAGIDNALSIALRQTVRSLARAPPQLWVALQSSRHLASGQGIAEGAACSRLLRLLAMIVSLNAAKSEQKSQKSVGVGVIIHMNSIPFQGHWDFEKLWTWFENEGSMQVAIITGAGDKAFCAGQDLIEIEQNAINPPPEPYLTGHPRSGFAGISQRRGKKPIIAAVNGDMVVASPKARFSLPEAKRGVYAAAGGLARLMRIVGLQIASEIAMTGRVVSPEEGKAWQFVNRISKTHESLIEETLELAREISQLSPDALIITKAGLREAWETGNVEVAVANIRAQYDRKLYGGENLAEGLAAFRERRKPNWVKSQL</sequence>
<dbReference type="InterPro" id="IPR014748">
    <property type="entry name" value="Enoyl-CoA_hydra_C"/>
</dbReference>
<dbReference type="Gene3D" id="1.10.12.10">
    <property type="entry name" value="Lyase 2-enoyl-coa Hydratase, Chain A, domain 2"/>
    <property type="match status" value="1"/>
</dbReference>
<evidence type="ECO:0000313" key="3">
    <source>
        <dbReference type="Proteomes" id="UP000243015"/>
    </source>
</evidence>
<dbReference type="SUPFAM" id="SSF52096">
    <property type="entry name" value="ClpP/crotonase"/>
    <property type="match status" value="1"/>
</dbReference>
<dbReference type="AlphaFoldDB" id="A0A178F428"/>
<dbReference type="PANTHER" id="PTHR11941">
    <property type="entry name" value="ENOYL-COA HYDRATASE-RELATED"/>
    <property type="match status" value="1"/>
</dbReference>
<dbReference type="GO" id="GO:0016829">
    <property type="term" value="F:lyase activity"/>
    <property type="evidence" value="ECO:0007669"/>
    <property type="project" value="UniProtKB-KW"/>
</dbReference>
<dbReference type="Gene3D" id="3.90.226.10">
    <property type="entry name" value="2-enoyl-CoA Hydratase, Chain A, domain 1"/>
    <property type="match status" value="1"/>
</dbReference>
<dbReference type="PANTHER" id="PTHR11941:SF68">
    <property type="entry name" value="CARNITINYL-COA DEHYDRATASE"/>
    <property type="match status" value="1"/>
</dbReference>
<evidence type="ECO:0000313" key="2">
    <source>
        <dbReference type="EMBL" id="OAL66766.1"/>
    </source>
</evidence>
<dbReference type="GO" id="GO:0006635">
    <property type="term" value="P:fatty acid beta-oxidation"/>
    <property type="evidence" value="ECO:0007669"/>
    <property type="project" value="TreeGrafter"/>
</dbReference>
<dbReference type="GO" id="GO:0005739">
    <property type="term" value="C:mitochondrion"/>
    <property type="evidence" value="ECO:0007669"/>
    <property type="project" value="TreeGrafter"/>
</dbReference>
<keyword evidence="1" id="KW-0456">Lyase</keyword>
<dbReference type="Proteomes" id="UP000243015">
    <property type="component" value="Unassembled WGS sequence"/>
</dbReference>
<reference evidence="2 3" key="1">
    <citation type="submission" date="2016-05" db="EMBL/GenBank/DDBJ databases">
        <title>Genome sequencing of Trichophyton rubrum CMCC(F)T1i isolated from hair.</title>
        <authorList>
            <person name="Zhan P."/>
            <person name="Tao Y."/>
            <person name="Liu W."/>
        </authorList>
    </citation>
    <scope>NUCLEOTIDE SEQUENCE [LARGE SCALE GENOMIC DNA]</scope>
    <source>
        <strain evidence="3">CMCC(F)T1i</strain>
    </source>
</reference>
<gene>
    <name evidence="2" type="ORF">A7C99_2159</name>
</gene>
<proteinExistence type="predicted"/>